<gene>
    <name evidence="1" type="ORF">CR205_13220</name>
</gene>
<comment type="caution">
    <text evidence="1">The sequence shown here is derived from an EMBL/GenBank/DDBJ whole genome shotgun (WGS) entry which is preliminary data.</text>
</comment>
<evidence type="ECO:0000313" key="1">
    <source>
        <dbReference type="EMBL" id="PYZ96655.1"/>
    </source>
</evidence>
<dbReference type="Proteomes" id="UP000248066">
    <property type="component" value="Unassembled WGS sequence"/>
</dbReference>
<evidence type="ECO:0000313" key="2">
    <source>
        <dbReference type="Proteomes" id="UP000248066"/>
    </source>
</evidence>
<sequence length="131" mass="15781">MKRAVREDALVQLEFLIGKWEVKLSSPQKHTQSIFGETTFDWMEKEQFIVQRTLMNKPQFPRSRGVTPLYNMSLEDNVRKLWRDTSDFSPLEFRQRFTGEVNESKDTIRSAWEKSFHGLDWEYDFELNIKR</sequence>
<dbReference type="RefSeq" id="WP_110520575.1">
    <property type="nucleotide sequence ID" value="NZ_PDOF01000002.1"/>
</dbReference>
<name>A0A2W0HGV6_9BACI</name>
<dbReference type="AlphaFoldDB" id="A0A2W0HGV6"/>
<protein>
    <submittedName>
        <fullName evidence="1">Uncharacterized protein</fullName>
    </submittedName>
</protein>
<reference evidence="1 2" key="1">
    <citation type="submission" date="2017-10" db="EMBL/GenBank/DDBJ databases">
        <title>Bacillus sp. nov., a halophilic bacterium isolated from a Yangshapao Lake.</title>
        <authorList>
            <person name="Wang H."/>
        </authorList>
    </citation>
    <scope>NUCLEOTIDE SEQUENCE [LARGE SCALE GENOMIC DNA]</scope>
    <source>
        <strain evidence="1 2">YSP-3</strain>
    </source>
</reference>
<accession>A0A2W0HGV6</accession>
<dbReference type="EMBL" id="PDOF01000002">
    <property type="protein sequence ID" value="PYZ96655.1"/>
    <property type="molecule type" value="Genomic_DNA"/>
</dbReference>
<dbReference type="OrthoDB" id="8481162at2"/>
<proteinExistence type="predicted"/>
<organism evidence="1 2">
    <name type="scientific">Alteribacter lacisalsi</name>
    <dbReference type="NCBI Taxonomy" id="2045244"/>
    <lineage>
        <taxon>Bacteria</taxon>
        <taxon>Bacillati</taxon>
        <taxon>Bacillota</taxon>
        <taxon>Bacilli</taxon>
        <taxon>Bacillales</taxon>
        <taxon>Bacillaceae</taxon>
        <taxon>Alteribacter</taxon>
    </lineage>
</organism>
<keyword evidence="2" id="KW-1185">Reference proteome</keyword>